<gene>
    <name evidence="5" type="primary">lutR_2</name>
    <name evidence="5" type="ORF">SAMEA4384403_00484</name>
</gene>
<dbReference type="InterPro" id="IPR011711">
    <property type="entry name" value="GntR_C"/>
</dbReference>
<dbReference type="CDD" id="cd07377">
    <property type="entry name" value="WHTH_GntR"/>
    <property type="match status" value="1"/>
</dbReference>
<dbReference type="Gene3D" id="1.20.120.530">
    <property type="entry name" value="GntR ligand-binding domain-like"/>
    <property type="match status" value="1"/>
</dbReference>
<evidence type="ECO:0000313" key="6">
    <source>
        <dbReference type="Proteomes" id="UP000242084"/>
    </source>
</evidence>
<proteinExistence type="predicted"/>
<keyword evidence="6" id="KW-1185">Reference proteome</keyword>
<evidence type="ECO:0000259" key="4">
    <source>
        <dbReference type="PROSITE" id="PS50949"/>
    </source>
</evidence>
<dbReference type="RefSeq" id="WP_095086226.1">
    <property type="nucleotide sequence ID" value="NZ_BMDM01000003.1"/>
</dbReference>
<protein>
    <submittedName>
        <fullName evidence="5">GntR family transcriptional regulator</fullName>
    </submittedName>
</protein>
<dbReference type="Gene3D" id="1.10.10.10">
    <property type="entry name" value="Winged helix-like DNA-binding domain superfamily/Winged helix DNA-binding domain"/>
    <property type="match status" value="1"/>
</dbReference>
<dbReference type="GO" id="GO:0003700">
    <property type="term" value="F:DNA-binding transcription factor activity"/>
    <property type="evidence" value="ECO:0007669"/>
    <property type="project" value="InterPro"/>
</dbReference>
<dbReference type="Proteomes" id="UP000242084">
    <property type="component" value="Chromosome 1"/>
</dbReference>
<dbReference type="PANTHER" id="PTHR43537:SF24">
    <property type="entry name" value="GLUCONATE OPERON TRANSCRIPTIONAL REPRESSOR"/>
    <property type="match status" value="1"/>
</dbReference>
<feature type="domain" description="HTH gntR-type" evidence="4">
    <location>
        <begin position="10"/>
        <end position="78"/>
    </location>
</feature>
<dbReference type="AlphaFoldDB" id="A0A239YKI7"/>
<dbReference type="OrthoDB" id="214086at2"/>
<dbReference type="SMART" id="SM00345">
    <property type="entry name" value="HTH_GNTR"/>
    <property type="match status" value="1"/>
</dbReference>
<organism evidence="5 6">
    <name type="scientific">Mammaliicoccus stepanovicii</name>
    <dbReference type="NCBI Taxonomy" id="643214"/>
    <lineage>
        <taxon>Bacteria</taxon>
        <taxon>Bacillati</taxon>
        <taxon>Bacillota</taxon>
        <taxon>Bacilli</taxon>
        <taxon>Bacillales</taxon>
        <taxon>Staphylococcaceae</taxon>
        <taxon>Mammaliicoccus</taxon>
    </lineage>
</organism>
<dbReference type="KEGG" id="sste:SAMEA4384403_0484"/>
<dbReference type="SMART" id="SM00895">
    <property type="entry name" value="FCD"/>
    <property type="match status" value="1"/>
</dbReference>
<dbReference type="InterPro" id="IPR008920">
    <property type="entry name" value="TF_FadR/GntR_C"/>
</dbReference>
<evidence type="ECO:0000256" key="2">
    <source>
        <dbReference type="ARBA" id="ARBA00023125"/>
    </source>
</evidence>
<dbReference type="InterPro" id="IPR000524">
    <property type="entry name" value="Tscrpt_reg_HTH_GntR"/>
</dbReference>
<evidence type="ECO:0000256" key="3">
    <source>
        <dbReference type="ARBA" id="ARBA00023163"/>
    </source>
</evidence>
<dbReference type="SUPFAM" id="SSF48008">
    <property type="entry name" value="GntR ligand-binding domain-like"/>
    <property type="match status" value="1"/>
</dbReference>
<dbReference type="Pfam" id="PF07729">
    <property type="entry name" value="FCD"/>
    <property type="match status" value="1"/>
</dbReference>
<evidence type="ECO:0000256" key="1">
    <source>
        <dbReference type="ARBA" id="ARBA00023015"/>
    </source>
</evidence>
<name>A0A239YKI7_9STAP</name>
<dbReference type="PANTHER" id="PTHR43537">
    <property type="entry name" value="TRANSCRIPTIONAL REGULATOR, GNTR FAMILY"/>
    <property type="match status" value="1"/>
</dbReference>
<dbReference type="SUPFAM" id="SSF46785">
    <property type="entry name" value="Winged helix' DNA-binding domain"/>
    <property type="match status" value="1"/>
</dbReference>
<dbReference type="PRINTS" id="PR00035">
    <property type="entry name" value="HTHGNTR"/>
</dbReference>
<dbReference type="InterPro" id="IPR036388">
    <property type="entry name" value="WH-like_DNA-bd_sf"/>
</dbReference>
<reference evidence="5 6" key="1">
    <citation type="submission" date="2017-06" db="EMBL/GenBank/DDBJ databases">
        <authorList>
            <consortium name="Pathogen Informatics"/>
        </authorList>
    </citation>
    <scope>NUCLEOTIDE SEQUENCE [LARGE SCALE GENOMIC DNA]</scope>
    <source>
        <strain evidence="5 6">NCTC13839</strain>
    </source>
</reference>
<keyword evidence="1" id="KW-0805">Transcription regulation</keyword>
<evidence type="ECO:0000313" key="5">
    <source>
        <dbReference type="EMBL" id="SNV58714.1"/>
    </source>
</evidence>
<dbReference type="GO" id="GO:0003677">
    <property type="term" value="F:DNA binding"/>
    <property type="evidence" value="ECO:0007669"/>
    <property type="project" value="UniProtKB-KW"/>
</dbReference>
<keyword evidence="2" id="KW-0238">DNA-binding</keyword>
<sequence>MSKLNKIEVQSLKSQVLQEIKRYILNEGLTEGDKIPTERTLTEMYGVSRSVVREALSYLEHTGVIETVQGRGTIIKAPDISNLVEGFLFSFQVANGSRKDLLSLRIIFECAAIEEIIKLDKDISKLEEIVNETVINHYDNDKAFHEQILHSTGNTLFQQLSSVIQSYFYHIEDHEVTADYEVTTKAHQKIVNAILDKDIQLAKELMTNHLSKKEV</sequence>
<keyword evidence="3" id="KW-0804">Transcription</keyword>
<dbReference type="EMBL" id="LT906462">
    <property type="protein sequence ID" value="SNV58714.1"/>
    <property type="molecule type" value="Genomic_DNA"/>
</dbReference>
<accession>A0A239YKI7</accession>
<dbReference type="InterPro" id="IPR036390">
    <property type="entry name" value="WH_DNA-bd_sf"/>
</dbReference>
<dbReference type="Pfam" id="PF00392">
    <property type="entry name" value="GntR"/>
    <property type="match status" value="1"/>
</dbReference>
<dbReference type="PROSITE" id="PS50949">
    <property type="entry name" value="HTH_GNTR"/>
    <property type="match status" value="1"/>
</dbReference>